<accession>A0A7W4W5D1</accession>
<dbReference type="Gene3D" id="1.10.8.1180">
    <property type="match status" value="3"/>
</dbReference>
<dbReference type="AlphaFoldDB" id="A0A7W4W5D1"/>
<sequence length="380" mass="44313">MSAPIVIERPLIVSPTLAATIGLHEAIVLQLLTEWAQLHGGEESWQLIDKAQLQQLLPFWNQQEIEKILLQLQSQGVVSLGSALNSNARNIRFTLNARQSANSPPPRNTRRTEPARTQTSPPSNGRDGSARPIDSDWQPDKESINYLTQFHGVDPAFIEGLVPEFISHWREKGNARASWNSTFTQHVAKRWKKHQYDQQELAQTMPISPDWQPSQDALEILERADIDRSFIEDAVPEFVLYWRESGHRDRRWNTRFIEHVRRQWAHYTNAIEFDTEPRQIPANWQPGEAVFDILRMANIDQEFARQLLPEFRLYWQDSRQLQRSWNSKFLQHVKYQWAQRHRMGDYNAGQQNADGKPQSEAEKLFHKLTDRSWASGLRSK</sequence>
<dbReference type="Pfam" id="PF17948">
    <property type="entry name" value="DnaT"/>
    <property type="match status" value="3"/>
</dbReference>
<dbReference type="EMBL" id="JACHWY010000002">
    <property type="protein sequence ID" value="MBB3047768.1"/>
    <property type="molecule type" value="Genomic_DNA"/>
</dbReference>
<organism evidence="3 4">
    <name type="scientific">Litorivivens lipolytica</name>
    <dbReference type="NCBI Taxonomy" id="1524264"/>
    <lineage>
        <taxon>Bacteria</taxon>
        <taxon>Pseudomonadati</taxon>
        <taxon>Pseudomonadota</taxon>
        <taxon>Gammaproteobacteria</taxon>
        <taxon>Litorivivens</taxon>
    </lineage>
</organism>
<gene>
    <name evidence="3" type="ORF">FHR99_002034</name>
</gene>
<dbReference type="RefSeq" id="WP_183410526.1">
    <property type="nucleotide sequence ID" value="NZ_JACHWY010000002.1"/>
</dbReference>
<feature type="domain" description="DnaT DNA-binding" evidence="2">
    <location>
        <begin position="206"/>
        <end position="270"/>
    </location>
</feature>
<proteinExistence type="predicted"/>
<evidence type="ECO:0000313" key="4">
    <source>
        <dbReference type="Proteomes" id="UP000537130"/>
    </source>
</evidence>
<dbReference type="InterPro" id="IPR040480">
    <property type="entry name" value="DnaT_DNA_bind"/>
</dbReference>
<protein>
    <recommendedName>
        <fullName evidence="2">DnaT DNA-binding domain-containing protein</fullName>
    </recommendedName>
</protein>
<feature type="region of interest" description="Disordered" evidence="1">
    <location>
        <begin position="95"/>
        <end position="138"/>
    </location>
</feature>
<comment type="caution">
    <text evidence="3">The sequence shown here is derived from an EMBL/GenBank/DDBJ whole genome shotgun (WGS) entry which is preliminary data.</text>
</comment>
<name>A0A7W4W5D1_9GAMM</name>
<evidence type="ECO:0000259" key="2">
    <source>
        <dbReference type="Pfam" id="PF17948"/>
    </source>
</evidence>
<feature type="domain" description="DnaT DNA-binding" evidence="2">
    <location>
        <begin position="132"/>
        <end position="198"/>
    </location>
</feature>
<reference evidence="3 4" key="1">
    <citation type="submission" date="2020-08" db="EMBL/GenBank/DDBJ databases">
        <title>Genomic Encyclopedia of Type Strains, Phase III (KMG-III): the genomes of soil and plant-associated and newly described type strains.</title>
        <authorList>
            <person name="Whitman W."/>
        </authorList>
    </citation>
    <scope>NUCLEOTIDE SEQUENCE [LARGE SCALE GENOMIC DNA]</scope>
    <source>
        <strain evidence="3 4">CECT 8654</strain>
    </source>
</reference>
<evidence type="ECO:0000313" key="3">
    <source>
        <dbReference type="EMBL" id="MBB3047768.1"/>
    </source>
</evidence>
<dbReference type="Proteomes" id="UP000537130">
    <property type="component" value="Unassembled WGS sequence"/>
</dbReference>
<keyword evidence="4" id="KW-1185">Reference proteome</keyword>
<evidence type="ECO:0000256" key="1">
    <source>
        <dbReference type="SAM" id="MobiDB-lite"/>
    </source>
</evidence>
<feature type="domain" description="DnaT DNA-binding" evidence="2">
    <location>
        <begin position="279"/>
        <end position="342"/>
    </location>
</feature>